<proteinExistence type="predicted"/>
<organism evidence="1 2">
    <name type="scientific">Elysia crispata</name>
    <name type="common">lettuce slug</name>
    <dbReference type="NCBI Taxonomy" id="231223"/>
    <lineage>
        <taxon>Eukaryota</taxon>
        <taxon>Metazoa</taxon>
        <taxon>Spiralia</taxon>
        <taxon>Lophotrochozoa</taxon>
        <taxon>Mollusca</taxon>
        <taxon>Gastropoda</taxon>
        <taxon>Heterobranchia</taxon>
        <taxon>Euthyneura</taxon>
        <taxon>Panpulmonata</taxon>
        <taxon>Sacoglossa</taxon>
        <taxon>Placobranchoidea</taxon>
        <taxon>Plakobranchidae</taxon>
        <taxon>Elysia</taxon>
    </lineage>
</organism>
<dbReference type="EMBL" id="JAWDGP010005712">
    <property type="protein sequence ID" value="KAK3753453.1"/>
    <property type="molecule type" value="Genomic_DNA"/>
</dbReference>
<name>A0AAE1D2X6_9GAST</name>
<gene>
    <name evidence="1" type="ORF">RRG08_056345</name>
</gene>
<evidence type="ECO:0000313" key="1">
    <source>
        <dbReference type="EMBL" id="KAK3753453.1"/>
    </source>
</evidence>
<comment type="caution">
    <text evidence="1">The sequence shown here is derived from an EMBL/GenBank/DDBJ whole genome shotgun (WGS) entry which is preliminary data.</text>
</comment>
<protein>
    <submittedName>
        <fullName evidence="1">Uncharacterized protein</fullName>
    </submittedName>
</protein>
<dbReference type="AlphaFoldDB" id="A0AAE1D2X6"/>
<evidence type="ECO:0000313" key="2">
    <source>
        <dbReference type="Proteomes" id="UP001283361"/>
    </source>
</evidence>
<sequence length="103" mass="11660">MALHHPKAKHPALIGQAEHHGLQLITIQTAGSFTWPNRIAKCTQLDTGEDFSGAKIWEYPVLYINSVQKLAVFEEFNRNGNFFSRKVTIATSKSRVEDCLQFD</sequence>
<reference evidence="1" key="1">
    <citation type="journal article" date="2023" name="G3 (Bethesda)">
        <title>A reference genome for the long-term kleptoplast-retaining sea slug Elysia crispata morphotype clarki.</title>
        <authorList>
            <person name="Eastman K.E."/>
            <person name="Pendleton A.L."/>
            <person name="Shaikh M.A."/>
            <person name="Suttiyut T."/>
            <person name="Ogas R."/>
            <person name="Tomko P."/>
            <person name="Gavelis G."/>
            <person name="Widhalm J.R."/>
            <person name="Wisecaver J.H."/>
        </authorList>
    </citation>
    <scope>NUCLEOTIDE SEQUENCE</scope>
    <source>
        <strain evidence="1">ECLA1</strain>
    </source>
</reference>
<dbReference type="Proteomes" id="UP001283361">
    <property type="component" value="Unassembled WGS sequence"/>
</dbReference>
<keyword evidence="2" id="KW-1185">Reference proteome</keyword>
<accession>A0AAE1D2X6</accession>